<proteinExistence type="predicted"/>
<evidence type="ECO:0000313" key="2">
    <source>
        <dbReference type="EMBL" id="CAB4693745.1"/>
    </source>
</evidence>
<accession>A0A6J6PAX3</accession>
<evidence type="ECO:0000256" key="1">
    <source>
        <dbReference type="SAM" id="MobiDB-lite"/>
    </source>
</evidence>
<reference evidence="2" key="1">
    <citation type="submission" date="2020-05" db="EMBL/GenBank/DDBJ databases">
        <authorList>
            <person name="Chiriac C."/>
            <person name="Salcher M."/>
            <person name="Ghai R."/>
            <person name="Kavagutti S V."/>
        </authorList>
    </citation>
    <scope>NUCLEOTIDE SEQUENCE</scope>
</reference>
<dbReference type="AlphaFoldDB" id="A0A6J6PAX3"/>
<organism evidence="2">
    <name type="scientific">freshwater metagenome</name>
    <dbReference type="NCBI Taxonomy" id="449393"/>
    <lineage>
        <taxon>unclassified sequences</taxon>
        <taxon>metagenomes</taxon>
        <taxon>ecological metagenomes</taxon>
    </lineage>
</organism>
<gene>
    <name evidence="2" type="ORF">UFOPK2579_00565</name>
</gene>
<protein>
    <submittedName>
        <fullName evidence="2">Unannotated protein</fullName>
    </submittedName>
</protein>
<feature type="region of interest" description="Disordered" evidence="1">
    <location>
        <begin position="1"/>
        <end position="23"/>
    </location>
</feature>
<sequence>MTVKQVTHWRTPDPSDPDGEREEVDSAEAEELWAVEARTVLTDVAGTYHALITHTDLAAAVQEAAGVHTGGHANHWIGRVLAKVAAVNLEQGEPPLISLVVHKLHGTVGEDYDAVLRLTGADPITDPVAREKHAAASRMECYRWADAVMPADGGHASLSPRYGMVLSRERKKAREAEMPSICPTCFMAIPPIGECDNCA</sequence>
<dbReference type="EMBL" id="CAEZXR010000046">
    <property type="protein sequence ID" value="CAB4693745.1"/>
    <property type="molecule type" value="Genomic_DNA"/>
</dbReference>
<name>A0A6J6PAX3_9ZZZZ</name>